<evidence type="ECO:0000313" key="9">
    <source>
        <dbReference type="EMBL" id="KRO44312.1"/>
    </source>
</evidence>
<feature type="transmembrane region" description="Helical" evidence="6">
    <location>
        <begin position="353"/>
        <end position="372"/>
    </location>
</feature>
<feature type="transmembrane region" description="Helical" evidence="6">
    <location>
        <begin position="409"/>
        <end position="427"/>
    </location>
</feature>
<keyword evidence="3 6" id="KW-0812">Transmembrane</keyword>
<evidence type="ECO:0000256" key="4">
    <source>
        <dbReference type="ARBA" id="ARBA00022989"/>
    </source>
</evidence>
<proteinExistence type="predicted"/>
<dbReference type="SUPFAM" id="SSF56281">
    <property type="entry name" value="Metallo-hydrolase/oxidoreductase"/>
    <property type="match status" value="1"/>
</dbReference>
<dbReference type="InterPro" id="IPR036866">
    <property type="entry name" value="RibonucZ/Hydroxyglut_hydro"/>
</dbReference>
<feature type="non-terminal residue" evidence="9">
    <location>
        <position position="1"/>
    </location>
</feature>
<sequence length="684" mass="74169">SQILQSSVIAQLAKSSSDVKVIASVTSDPKLTFERVRGSNINPSQSSFLVRTSYLESQKASYEVRLALRVLIPKKVEFIPGDLVEFQGRLIKSKERRVAALLIADEEFLQLSKVGALGQLLAEIRSKFRNQAAAYESNSGALIPGMILGDTSLQSEEFTQQMRRSGLAHLTAVSGANFAIVSALVFFLLRLFVPKLGVRIVATGLILFLFLLLVRPSPAVLRAGLMALVVLLAIATGNRANAAAALSSAVIVLLLFDPFQGQDPGFILSVLATSGLIFLSPGIKEYLLRFFPPWLAEIVAVSTAATLLCTPYLIVFTAQAPLFAIPFNIVTYLLVAPVTILGFLSVLTLPIPLISQGLLAIAEFLARWIAYIASLSDVTPTLSLSYQLLLITLALIIVILFVTSLRKIGIAALVVIIFLGVFSKVSFPGSTWRLVQCDVGQGDALVIKISSSSALLFDAGPDPDLLDRCLKSIGVKHLPLIVLSHNHADHYYGVSGALRKREIGQIWSNGNISRAELSNYSVSKVGAGDIARIDDVSLEVLWPPATSSQFSNLSGDGSQENNRSLVILAQVGQVKILITGDIEPGAQEEIAKRYDLSGISILKVPHHGSRFQSEFFLHQISPDISLISVGESNSYGHPDLELLKKLRLMGSRVYRSDRDGPISLSWRFDEGAMGYIFTSRNMGR</sequence>
<evidence type="ECO:0000256" key="2">
    <source>
        <dbReference type="ARBA" id="ARBA00022475"/>
    </source>
</evidence>
<dbReference type="Gene3D" id="3.60.15.10">
    <property type="entry name" value="Ribonuclease Z/Hydroxyacylglutathione hydrolase-like"/>
    <property type="match status" value="1"/>
</dbReference>
<comment type="caution">
    <text evidence="9">The sequence shown here is derived from an EMBL/GenBank/DDBJ whole genome shotgun (WGS) entry which is preliminary data.</text>
</comment>
<feature type="transmembrane region" description="Helical" evidence="6">
    <location>
        <begin position="196"/>
        <end position="213"/>
    </location>
</feature>
<reference evidence="9 10" key="1">
    <citation type="submission" date="2015-10" db="EMBL/GenBank/DDBJ databases">
        <title>Metagenome-Assembled Genomes uncover a global brackish microbiome.</title>
        <authorList>
            <person name="Hugerth L.W."/>
            <person name="Larsson J."/>
            <person name="Alneberg J."/>
            <person name="Lindh M.V."/>
            <person name="Legrand C."/>
            <person name="Pinhassi J."/>
            <person name="Andersson A.F."/>
        </authorList>
    </citation>
    <scope>NUCLEOTIDE SEQUENCE [LARGE SCALE GENOMIC DNA]</scope>
    <source>
        <strain evidence="9">BACL2 MAG-120813-bin23</strain>
    </source>
</reference>
<keyword evidence="2" id="KW-1003">Cell membrane</keyword>
<dbReference type="NCBIfam" id="TIGR00361">
    <property type="entry name" value="ComEC_Rec2"/>
    <property type="match status" value="1"/>
</dbReference>
<dbReference type="NCBIfam" id="TIGR00360">
    <property type="entry name" value="ComEC_N-term"/>
    <property type="match status" value="1"/>
</dbReference>
<gene>
    <name evidence="9" type="ORF">ABR61_02765</name>
</gene>
<dbReference type="AlphaFoldDB" id="A0A0R2Q293"/>
<evidence type="ECO:0000256" key="1">
    <source>
        <dbReference type="ARBA" id="ARBA00004651"/>
    </source>
</evidence>
<keyword evidence="4 6" id="KW-1133">Transmembrane helix</keyword>
<evidence type="ECO:0000256" key="3">
    <source>
        <dbReference type="ARBA" id="ARBA00022692"/>
    </source>
</evidence>
<protein>
    <recommendedName>
        <fullName evidence="11">Metallo-beta-lactamase domain-containing protein</fullName>
    </recommendedName>
</protein>
<dbReference type="Pfam" id="PF00753">
    <property type="entry name" value="Lactamase_B"/>
    <property type="match status" value="1"/>
</dbReference>
<feature type="domain" description="Metallo-beta-lactamase" evidence="7">
    <location>
        <begin position="438"/>
        <end position="628"/>
    </location>
</feature>
<dbReference type="PANTHER" id="PTHR30619">
    <property type="entry name" value="DNA INTERNALIZATION/COMPETENCE PROTEIN COMEC/REC2"/>
    <property type="match status" value="1"/>
</dbReference>
<dbReference type="CDD" id="cd07731">
    <property type="entry name" value="ComA-like_MBL-fold"/>
    <property type="match status" value="1"/>
</dbReference>
<dbReference type="InterPro" id="IPR035681">
    <property type="entry name" value="ComA-like_MBL"/>
</dbReference>
<evidence type="ECO:0008006" key="11">
    <source>
        <dbReference type="Google" id="ProtNLM"/>
    </source>
</evidence>
<dbReference type="PANTHER" id="PTHR30619:SF1">
    <property type="entry name" value="RECOMBINATION PROTEIN 2"/>
    <property type="match status" value="1"/>
</dbReference>
<evidence type="ECO:0000259" key="8">
    <source>
        <dbReference type="Pfam" id="PF03772"/>
    </source>
</evidence>
<name>A0A0R2Q293_9ACTN</name>
<dbReference type="InterPro" id="IPR001279">
    <property type="entry name" value="Metallo-B-lactamas"/>
</dbReference>
<accession>A0A0R2Q293</accession>
<feature type="non-terminal residue" evidence="9">
    <location>
        <position position="684"/>
    </location>
</feature>
<evidence type="ECO:0000256" key="6">
    <source>
        <dbReference type="SAM" id="Phobius"/>
    </source>
</evidence>
<organism evidence="9 10">
    <name type="scientific">Actinobacteria bacterium BACL2 MAG-120813-bin23</name>
    <dbReference type="NCBI Taxonomy" id="1655569"/>
    <lineage>
        <taxon>Bacteria</taxon>
        <taxon>Bacillati</taxon>
        <taxon>Actinomycetota</taxon>
        <taxon>Actinomycetes</taxon>
        <taxon>Actinomycetes incertae sedis</taxon>
        <taxon>ac1 cluster</taxon>
    </lineage>
</organism>
<dbReference type="InterPro" id="IPR052159">
    <property type="entry name" value="Competence_DNA_uptake"/>
</dbReference>
<keyword evidence="5 6" id="KW-0472">Membrane</keyword>
<evidence type="ECO:0000259" key="7">
    <source>
        <dbReference type="Pfam" id="PF00753"/>
    </source>
</evidence>
<feature type="domain" description="ComEC/Rec2-related protein" evidence="8">
    <location>
        <begin position="146"/>
        <end position="402"/>
    </location>
</feature>
<dbReference type="InterPro" id="IPR004477">
    <property type="entry name" value="ComEC_N"/>
</dbReference>
<feature type="transmembrane region" description="Helical" evidence="6">
    <location>
        <begin position="322"/>
        <end position="346"/>
    </location>
</feature>
<feature type="transmembrane region" description="Helical" evidence="6">
    <location>
        <begin position="219"/>
        <end position="235"/>
    </location>
</feature>
<feature type="transmembrane region" description="Helical" evidence="6">
    <location>
        <begin position="295"/>
        <end position="316"/>
    </location>
</feature>
<dbReference type="GO" id="GO:0030420">
    <property type="term" value="P:establishment of competence for transformation"/>
    <property type="evidence" value="ECO:0007669"/>
    <property type="project" value="InterPro"/>
</dbReference>
<evidence type="ECO:0000256" key="5">
    <source>
        <dbReference type="ARBA" id="ARBA00023136"/>
    </source>
</evidence>
<comment type="subcellular location">
    <subcellularLocation>
        <location evidence="1">Cell membrane</location>
        <topology evidence="1">Multi-pass membrane protein</topology>
    </subcellularLocation>
</comment>
<dbReference type="EMBL" id="LIAT01000196">
    <property type="protein sequence ID" value="KRO44312.1"/>
    <property type="molecule type" value="Genomic_DNA"/>
</dbReference>
<dbReference type="Pfam" id="PF03772">
    <property type="entry name" value="Competence"/>
    <property type="match status" value="1"/>
</dbReference>
<feature type="transmembrane region" description="Helical" evidence="6">
    <location>
        <begin position="167"/>
        <end position="189"/>
    </location>
</feature>
<dbReference type="InterPro" id="IPR004797">
    <property type="entry name" value="Competence_ComEC/Rec2"/>
</dbReference>
<feature type="transmembrane region" description="Helical" evidence="6">
    <location>
        <begin position="242"/>
        <end position="259"/>
    </location>
</feature>
<evidence type="ECO:0000313" key="10">
    <source>
        <dbReference type="Proteomes" id="UP000054212"/>
    </source>
</evidence>
<dbReference type="GO" id="GO:0005886">
    <property type="term" value="C:plasma membrane"/>
    <property type="evidence" value="ECO:0007669"/>
    <property type="project" value="UniProtKB-SubCell"/>
</dbReference>
<feature type="transmembrane region" description="Helical" evidence="6">
    <location>
        <begin position="384"/>
        <end position="402"/>
    </location>
</feature>
<dbReference type="Proteomes" id="UP000054212">
    <property type="component" value="Unassembled WGS sequence"/>
</dbReference>
<feature type="transmembrane region" description="Helical" evidence="6">
    <location>
        <begin position="265"/>
        <end position="283"/>
    </location>
</feature>